<feature type="compositionally biased region" description="Basic and acidic residues" evidence="1">
    <location>
        <begin position="182"/>
        <end position="194"/>
    </location>
</feature>
<proteinExistence type="predicted"/>
<feature type="compositionally biased region" description="Low complexity" evidence="1">
    <location>
        <begin position="156"/>
        <end position="168"/>
    </location>
</feature>
<feature type="transmembrane region" description="Helical" evidence="2">
    <location>
        <begin position="200"/>
        <end position="231"/>
    </location>
</feature>
<evidence type="ECO:0008006" key="5">
    <source>
        <dbReference type="Google" id="ProtNLM"/>
    </source>
</evidence>
<keyword evidence="4" id="KW-1185">Reference proteome</keyword>
<sequence length="249" mass="27537">MHLDKTNNVCSMNKEGTGSKQTLYMFFACCSRPVDVATEKCGGDVPVKKSGLKNAKIEGKGEGLIPSLFHDLPNKESTVRQKKRNQQSFKRVLKAVLFETSLAKKIKRTKVLKELLHSNRSLSKRVAKKNSNQVVAENPTNVILLEVSKKFDGANTSKSSTATSPSSSHSKKNALTLVLPKPKQDKKFQDKREGSKSSNVGMYLVIVCLLALAFCGKASATLLTAGWLYYVPGLINKRSLKRRSSRKDY</sequence>
<evidence type="ECO:0000313" key="4">
    <source>
        <dbReference type="Proteomes" id="UP001159364"/>
    </source>
</evidence>
<keyword evidence="2" id="KW-0812">Transmembrane</keyword>
<dbReference type="AlphaFoldDB" id="A0AAV8TA26"/>
<dbReference type="PANTHER" id="PTHR34379">
    <property type="entry name" value="OS07G0553800 PROTEIN"/>
    <property type="match status" value="1"/>
</dbReference>
<comment type="caution">
    <text evidence="3">The sequence shown here is derived from an EMBL/GenBank/DDBJ whole genome shotgun (WGS) entry which is preliminary data.</text>
</comment>
<dbReference type="Proteomes" id="UP001159364">
    <property type="component" value="Linkage Group LG05"/>
</dbReference>
<evidence type="ECO:0000313" key="3">
    <source>
        <dbReference type="EMBL" id="KAJ8763657.1"/>
    </source>
</evidence>
<protein>
    <recommendedName>
        <fullName evidence="5">Transmembrane protein</fullName>
    </recommendedName>
</protein>
<gene>
    <name evidence="3" type="ORF">K2173_003129</name>
</gene>
<dbReference type="EMBL" id="JAIWQS010000005">
    <property type="protein sequence ID" value="KAJ8763657.1"/>
    <property type="molecule type" value="Genomic_DNA"/>
</dbReference>
<evidence type="ECO:0000256" key="2">
    <source>
        <dbReference type="SAM" id="Phobius"/>
    </source>
</evidence>
<evidence type="ECO:0000256" key="1">
    <source>
        <dbReference type="SAM" id="MobiDB-lite"/>
    </source>
</evidence>
<reference evidence="3 4" key="1">
    <citation type="submission" date="2021-09" db="EMBL/GenBank/DDBJ databases">
        <title>Genomic insights and catalytic innovation underlie evolution of tropane alkaloids biosynthesis.</title>
        <authorList>
            <person name="Wang Y.-J."/>
            <person name="Tian T."/>
            <person name="Huang J.-P."/>
            <person name="Huang S.-X."/>
        </authorList>
    </citation>
    <scope>NUCLEOTIDE SEQUENCE [LARGE SCALE GENOMIC DNA]</scope>
    <source>
        <strain evidence="3">KIB-2018</strain>
        <tissue evidence="3">Leaf</tissue>
    </source>
</reference>
<dbReference type="PANTHER" id="PTHR34379:SF6">
    <property type="entry name" value="PROTEIN 3F"/>
    <property type="match status" value="1"/>
</dbReference>
<name>A0AAV8TA26_9ROSI</name>
<keyword evidence="2" id="KW-0472">Membrane</keyword>
<organism evidence="3 4">
    <name type="scientific">Erythroxylum novogranatense</name>
    <dbReference type="NCBI Taxonomy" id="1862640"/>
    <lineage>
        <taxon>Eukaryota</taxon>
        <taxon>Viridiplantae</taxon>
        <taxon>Streptophyta</taxon>
        <taxon>Embryophyta</taxon>
        <taxon>Tracheophyta</taxon>
        <taxon>Spermatophyta</taxon>
        <taxon>Magnoliopsida</taxon>
        <taxon>eudicotyledons</taxon>
        <taxon>Gunneridae</taxon>
        <taxon>Pentapetalae</taxon>
        <taxon>rosids</taxon>
        <taxon>fabids</taxon>
        <taxon>Malpighiales</taxon>
        <taxon>Erythroxylaceae</taxon>
        <taxon>Erythroxylum</taxon>
    </lineage>
</organism>
<keyword evidence="2" id="KW-1133">Transmembrane helix</keyword>
<accession>A0AAV8TA26</accession>
<dbReference type="InterPro" id="IPR040411">
    <property type="entry name" value="At5g23160-like"/>
</dbReference>
<feature type="region of interest" description="Disordered" evidence="1">
    <location>
        <begin position="155"/>
        <end position="194"/>
    </location>
</feature>